<evidence type="ECO:0000313" key="4">
    <source>
        <dbReference type="Proteomes" id="UP000244755"/>
    </source>
</evidence>
<dbReference type="GO" id="GO:0003677">
    <property type="term" value="F:DNA binding"/>
    <property type="evidence" value="ECO:0007669"/>
    <property type="project" value="InterPro"/>
</dbReference>
<evidence type="ECO:0000256" key="2">
    <source>
        <dbReference type="SAM" id="MobiDB-lite"/>
    </source>
</evidence>
<dbReference type="RefSeq" id="WP_099954452.1">
    <property type="nucleotide sequence ID" value="NZ_CP028843.1"/>
</dbReference>
<dbReference type="GO" id="GO:0006355">
    <property type="term" value="P:regulation of DNA-templated transcription"/>
    <property type="evidence" value="ECO:0007669"/>
    <property type="project" value="InterPro"/>
</dbReference>
<organism evidence="3 4">
    <name type="scientific">Methylobacterium currus</name>
    <dbReference type="NCBI Taxonomy" id="2051553"/>
    <lineage>
        <taxon>Bacteria</taxon>
        <taxon>Pseudomonadati</taxon>
        <taxon>Pseudomonadota</taxon>
        <taxon>Alphaproteobacteria</taxon>
        <taxon>Hyphomicrobiales</taxon>
        <taxon>Methylobacteriaceae</taxon>
        <taxon>Methylobacterium</taxon>
    </lineage>
</organism>
<evidence type="ECO:0000313" key="3">
    <source>
        <dbReference type="EMBL" id="AWB22648.1"/>
    </source>
</evidence>
<dbReference type="KEGG" id="mee:DA075_18470"/>
<name>A0A2R4WM85_9HYPH</name>
<dbReference type="OrthoDB" id="9809693at2"/>
<reference evidence="3 4" key="1">
    <citation type="submission" date="2018-04" db="EMBL/GenBank/DDBJ databases">
        <title>Methylobacterium sp. PR1016A genome.</title>
        <authorList>
            <person name="Park W."/>
        </authorList>
    </citation>
    <scope>NUCLEOTIDE SEQUENCE [LARGE SCALE GENOMIC DNA]</scope>
    <source>
        <strain evidence="3 4">PR1016A</strain>
    </source>
</reference>
<dbReference type="InterPro" id="IPR008807">
    <property type="entry name" value="ROS_MUCR"/>
</dbReference>
<gene>
    <name evidence="3" type="ORF">DA075_18470</name>
</gene>
<dbReference type="Gene3D" id="1.10.10.1550">
    <property type="entry name" value="ROS/MUCR transcriptional regulator protein"/>
    <property type="match status" value="1"/>
</dbReference>
<accession>A0A2R4WM85</accession>
<dbReference type="AlphaFoldDB" id="A0A2R4WM85"/>
<dbReference type="EMBL" id="CP028843">
    <property type="protein sequence ID" value="AWB22648.1"/>
    <property type="molecule type" value="Genomic_DNA"/>
</dbReference>
<dbReference type="InterPro" id="IPR041920">
    <property type="entry name" value="ROS/MUCR_sf"/>
</dbReference>
<dbReference type="GO" id="GO:0008270">
    <property type="term" value="F:zinc ion binding"/>
    <property type="evidence" value="ECO:0007669"/>
    <property type="project" value="InterPro"/>
</dbReference>
<dbReference type="Proteomes" id="UP000244755">
    <property type="component" value="Chromosome 1"/>
</dbReference>
<comment type="similarity">
    <text evidence="1">Belongs to the ros/MucR family.</text>
</comment>
<feature type="region of interest" description="Disordered" evidence="2">
    <location>
        <begin position="123"/>
        <end position="164"/>
    </location>
</feature>
<sequence>MTGQNALSGTRQIDRTVAIVSAYVANNHVHSGNLTALIESVHAALGNIGLPEAKPEQGPDKATPAQIRKSITRDGLTSFIDGKIYKTLKRHIAGHGLNPQSYRERYGLPHDYPMVSVSYSETRSALARQNGLGRKPEPSDASDAETDSAPVPGKIGAGKRTKAA</sequence>
<protein>
    <submittedName>
        <fullName evidence="3">MucR family transcriptional regulator</fullName>
    </submittedName>
</protein>
<keyword evidence="4" id="KW-1185">Reference proteome</keyword>
<evidence type="ECO:0000256" key="1">
    <source>
        <dbReference type="ARBA" id="ARBA00007031"/>
    </source>
</evidence>
<dbReference type="Pfam" id="PF05443">
    <property type="entry name" value="ROS_MUCR"/>
    <property type="match status" value="1"/>
</dbReference>
<proteinExistence type="inferred from homology"/>